<dbReference type="Proteomes" id="UP000033400">
    <property type="component" value="Unassembled WGS sequence"/>
</dbReference>
<dbReference type="RefSeq" id="WP_046054782.1">
    <property type="nucleotide sequence ID" value="NZ_LACH01000036.1"/>
</dbReference>
<evidence type="ECO:0000313" key="3">
    <source>
        <dbReference type="Proteomes" id="UP000033400"/>
    </source>
</evidence>
<sequence>MKNHELRSLQALRQLREQRAANQLLSGQQLCEEAECELSSAKARLHLHRDHLALEAHRLYADLAEGLPVTQWQAARARLDELTCDQSLLETATSDVTRKLAAYVREREGYRREHMARQRQCDAWDSLLDQRQSLDLRATEQRDDAEEGVSLPSAADSGAV</sequence>
<evidence type="ECO:0000313" key="2">
    <source>
        <dbReference type="EMBL" id="KJZ64568.1"/>
    </source>
</evidence>
<dbReference type="OrthoDB" id="6897692at2"/>
<evidence type="ECO:0000256" key="1">
    <source>
        <dbReference type="SAM" id="MobiDB-lite"/>
    </source>
</evidence>
<proteinExistence type="predicted"/>
<protein>
    <submittedName>
        <fullName evidence="2">Uncharacterized protein</fullName>
    </submittedName>
</protein>
<organism evidence="2 3">
    <name type="scientific">Pseudomonas fluorescens</name>
    <dbReference type="NCBI Taxonomy" id="294"/>
    <lineage>
        <taxon>Bacteria</taxon>
        <taxon>Pseudomonadati</taxon>
        <taxon>Pseudomonadota</taxon>
        <taxon>Gammaproteobacteria</taxon>
        <taxon>Pseudomonadales</taxon>
        <taxon>Pseudomonadaceae</taxon>
        <taxon>Pseudomonas</taxon>
    </lineage>
</organism>
<reference evidence="2 3" key="1">
    <citation type="submission" date="2015-03" db="EMBL/GenBank/DDBJ databases">
        <title>Comparative genomics of Pseudomonas insights into diversity of traits involved in vanlence and defense.</title>
        <authorList>
            <person name="Qin Y."/>
        </authorList>
    </citation>
    <scope>NUCLEOTIDE SEQUENCE [LARGE SCALE GENOMIC DNA]</scope>
    <source>
        <strain evidence="2 3">H24</strain>
    </source>
</reference>
<dbReference type="EMBL" id="LACH01000036">
    <property type="protein sequence ID" value="KJZ64568.1"/>
    <property type="molecule type" value="Genomic_DNA"/>
</dbReference>
<dbReference type="AlphaFoldDB" id="A0A0F4V6U6"/>
<accession>A0A0F4V6U6</accession>
<name>A0A0F4V6U6_PSEFL</name>
<comment type="caution">
    <text evidence="2">The sequence shown here is derived from an EMBL/GenBank/DDBJ whole genome shotgun (WGS) entry which is preliminary data.</text>
</comment>
<dbReference type="PATRIC" id="fig|294.133.peg.3003"/>
<gene>
    <name evidence="2" type="ORF">VD17_16980</name>
</gene>
<feature type="region of interest" description="Disordered" evidence="1">
    <location>
        <begin position="135"/>
        <end position="160"/>
    </location>
</feature>